<dbReference type="RefSeq" id="WP_283925908.1">
    <property type="nucleotide sequence ID" value="NZ_CP126084.1"/>
</dbReference>
<dbReference type="InterPro" id="IPR036259">
    <property type="entry name" value="MFS_trans_sf"/>
</dbReference>
<evidence type="ECO:0000256" key="1">
    <source>
        <dbReference type="ARBA" id="ARBA00004651"/>
    </source>
</evidence>
<dbReference type="InterPro" id="IPR020846">
    <property type="entry name" value="MFS_dom"/>
</dbReference>
<sequence length="405" mass="44937">MLSHFSRLNADIKVILFGILLTNIGNYMLNPFLALYLNTFKGLDASQIGVVLMCSIISMQGLSFLGGIISDFVGTKKLLILGLAIRIVGYVVYLASDRLVLFIISAVLVGIGAAIYAPATKVIIYKSSGELRKEVFALRSTLTNIGASIGPILGGFLYKASFYFVFLSTIGVFIIYLCMVLIFVRDITITEEENKNDQMPLWTFKTVLKDRKFLLMTMNGIGFWFLYNQFSLTVPLYVKDVGGTSDYIGFMFTFNGLLVVILQYYLIKKTGNLLTESTILLIGTLFMSFAFLCLTAFPGIVILLLFTFLFTLSEMLVVPTIDTITGDLATERTAGSYYGFALLGAGIGGALGNLIGGATYNWLNKQNELWIFWLILATFALLISVLYKLFLSKKQLQTIVIKEDR</sequence>
<evidence type="ECO:0000313" key="10">
    <source>
        <dbReference type="Proteomes" id="UP001177943"/>
    </source>
</evidence>
<feature type="transmembrane region" description="Helical" evidence="7">
    <location>
        <begin position="162"/>
        <end position="184"/>
    </location>
</feature>
<keyword evidence="2" id="KW-0813">Transport</keyword>
<feature type="transmembrane region" description="Helical" evidence="7">
    <location>
        <begin position="279"/>
        <end position="297"/>
    </location>
</feature>
<dbReference type="AlphaFoldDB" id="A0AA95I102"/>
<evidence type="ECO:0000259" key="8">
    <source>
        <dbReference type="PROSITE" id="PS50850"/>
    </source>
</evidence>
<reference evidence="9" key="1">
    <citation type="submission" date="2023-05" db="EMBL/GenBank/DDBJ databases">
        <title>Comparative genomics of Bacillaceae isolates and their secondary metabolite potential.</title>
        <authorList>
            <person name="Song L."/>
            <person name="Nielsen L.J."/>
            <person name="Mohite O."/>
            <person name="Xu X."/>
            <person name="Weber T."/>
            <person name="Kovacs A.T."/>
        </authorList>
    </citation>
    <scope>NUCLEOTIDE SEQUENCE</scope>
    <source>
        <strain evidence="9">B2_4</strain>
    </source>
</reference>
<dbReference type="InterPro" id="IPR011701">
    <property type="entry name" value="MFS"/>
</dbReference>
<dbReference type="Pfam" id="PF07690">
    <property type="entry name" value="MFS_1"/>
    <property type="match status" value="1"/>
</dbReference>
<feature type="transmembrane region" description="Helical" evidence="7">
    <location>
        <begin position="12"/>
        <end position="36"/>
    </location>
</feature>
<feature type="transmembrane region" description="Helical" evidence="7">
    <location>
        <begin position="78"/>
        <end position="95"/>
    </location>
</feature>
<evidence type="ECO:0000256" key="3">
    <source>
        <dbReference type="ARBA" id="ARBA00022475"/>
    </source>
</evidence>
<feature type="transmembrane region" description="Helical" evidence="7">
    <location>
        <begin position="369"/>
        <end position="390"/>
    </location>
</feature>
<evidence type="ECO:0000256" key="6">
    <source>
        <dbReference type="ARBA" id="ARBA00023136"/>
    </source>
</evidence>
<dbReference type="PANTHER" id="PTHR23517">
    <property type="entry name" value="RESISTANCE PROTEIN MDTM, PUTATIVE-RELATED-RELATED"/>
    <property type="match status" value="1"/>
</dbReference>
<dbReference type="PANTHER" id="PTHR23517:SF2">
    <property type="entry name" value="MULTIDRUG RESISTANCE PROTEIN MDTH"/>
    <property type="match status" value="1"/>
</dbReference>
<feature type="domain" description="Major facilitator superfamily (MFS) profile" evidence="8">
    <location>
        <begin position="11"/>
        <end position="395"/>
    </location>
</feature>
<dbReference type="InterPro" id="IPR050171">
    <property type="entry name" value="MFS_Transporters"/>
</dbReference>
<keyword evidence="6 7" id="KW-0472">Membrane</keyword>
<keyword evidence="5 7" id="KW-1133">Transmembrane helix</keyword>
<keyword evidence="4 7" id="KW-0812">Transmembrane</keyword>
<dbReference type="EMBL" id="CP126084">
    <property type="protein sequence ID" value="WHX48539.1"/>
    <property type="molecule type" value="Genomic_DNA"/>
</dbReference>
<dbReference type="SUPFAM" id="SSF103473">
    <property type="entry name" value="MFS general substrate transporter"/>
    <property type="match status" value="1"/>
</dbReference>
<feature type="transmembrane region" description="Helical" evidence="7">
    <location>
        <begin position="303"/>
        <end position="325"/>
    </location>
</feature>
<proteinExistence type="predicted"/>
<evidence type="ECO:0000256" key="4">
    <source>
        <dbReference type="ARBA" id="ARBA00022692"/>
    </source>
</evidence>
<evidence type="ECO:0000256" key="7">
    <source>
        <dbReference type="SAM" id="Phobius"/>
    </source>
</evidence>
<comment type="subcellular location">
    <subcellularLocation>
        <location evidence="1">Cell membrane</location>
        <topology evidence="1">Multi-pass membrane protein</topology>
    </subcellularLocation>
</comment>
<organism evidence="9 10">
    <name type="scientific">Paenibacillus woosongensis</name>
    <dbReference type="NCBI Taxonomy" id="307580"/>
    <lineage>
        <taxon>Bacteria</taxon>
        <taxon>Bacillati</taxon>
        <taxon>Bacillota</taxon>
        <taxon>Bacilli</taxon>
        <taxon>Bacillales</taxon>
        <taxon>Paenibacillaceae</taxon>
        <taxon>Paenibacillus</taxon>
    </lineage>
</organism>
<dbReference type="KEGG" id="pwn:QNH46_21110"/>
<feature type="transmembrane region" description="Helical" evidence="7">
    <location>
        <begin position="337"/>
        <end position="363"/>
    </location>
</feature>
<dbReference type="Gene3D" id="1.20.1250.20">
    <property type="entry name" value="MFS general substrate transporter like domains"/>
    <property type="match status" value="1"/>
</dbReference>
<dbReference type="Proteomes" id="UP001177943">
    <property type="component" value="Chromosome"/>
</dbReference>
<gene>
    <name evidence="9" type="ORF">QNH46_21110</name>
</gene>
<dbReference type="GO" id="GO:0005886">
    <property type="term" value="C:plasma membrane"/>
    <property type="evidence" value="ECO:0007669"/>
    <property type="project" value="UniProtKB-SubCell"/>
</dbReference>
<feature type="transmembrane region" description="Helical" evidence="7">
    <location>
        <begin position="101"/>
        <end position="124"/>
    </location>
</feature>
<feature type="transmembrane region" description="Helical" evidence="7">
    <location>
        <begin position="211"/>
        <end position="227"/>
    </location>
</feature>
<evidence type="ECO:0000256" key="2">
    <source>
        <dbReference type="ARBA" id="ARBA00022448"/>
    </source>
</evidence>
<feature type="transmembrane region" description="Helical" evidence="7">
    <location>
        <begin position="48"/>
        <end position="66"/>
    </location>
</feature>
<evidence type="ECO:0000313" key="9">
    <source>
        <dbReference type="EMBL" id="WHX48539.1"/>
    </source>
</evidence>
<protein>
    <submittedName>
        <fullName evidence="9">MFS transporter</fullName>
    </submittedName>
</protein>
<keyword evidence="3" id="KW-1003">Cell membrane</keyword>
<feature type="transmembrane region" description="Helical" evidence="7">
    <location>
        <begin position="136"/>
        <end position="156"/>
    </location>
</feature>
<dbReference type="GO" id="GO:0022857">
    <property type="term" value="F:transmembrane transporter activity"/>
    <property type="evidence" value="ECO:0007669"/>
    <property type="project" value="InterPro"/>
</dbReference>
<feature type="transmembrane region" description="Helical" evidence="7">
    <location>
        <begin position="247"/>
        <end position="267"/>
    </location>
</feature>
<accession>A0AA95I102</accession>
<evidence type="ECO:0000256" key="5">
    <source>
        <dbReference type="ARBA" id="ARBA00022989"/>
    </source>
</evidence>
<name>A0AA95I102_9BACL</name>
<dbReference type="PROSITE" id="PS50850">
    <property type="entry name" value="MFS"/>
    <property type="match status" value="1"/>
</dbReference>